<evidence type="ECO:0000259" key="3">
    <source>
        <dbReference type="SMART" id="SM01359"/>
    </source>
</evidence>
<dbReference type="Pfam" id="PF17973">
    <property type="entry name" value="bMG10"/>
    <property type="match status" value="1"/>
</dbReference>
<dbReference type="Gene3D" id="1.50.10.20">
    <property type="match status" value="1"/>
</dbReference>
<dbReference type="InterPro" id="IPR008930">
    <property type="entry name" value="Terpenoid_cyclase/PrenylTrfase"/>
</dbReference>
<keyword evidence="6" id="KW-1185">Reference proteome</keyword>
<dbReference type="InterPro" id="IPR041203">
    <property type="entry name" value="Bact_A2M_MG5"/>
</dbReference>
<dbReference type="CDD" id="cd02891">
    <property type="entry name" value="A2M_like"/>
    <property type="match status" value="1"/>
</dbReference>
<dbReference type="InterPro" id="IPR021868">
    <property type="entry name" value="Alpha_2_Macroglob_MG3"/>
</dbReference>
<dbReference type="InterPro" id="IPR041462">
    <property type="entry name" value="Bact_A2M_MG6"/>
</dbReference>
<dbReference type="Pfam" id="PF17972">
    <property type="entry name" value="bMG5"/>
    <property type="match status" value="1"/>
</dbReference>
<name>A0ABU6JYU4_9RHOO</name>
<dbReference type="Pfam" id="PF11974">
    <property type="entry name" value="bMG3"/>
    <property type="match status" value="1"/>
</dbReference>
<dbReference type="SMART" id="SM01419">
    <property type="entry name" value="Thiol-ester_cl"/>
    <property type="match status" value="1"/>
</dbReference>
<dbReference type="PIRSF" id="PIRSF038980">
    <property type="entry name" value="A2M_bac"/>
    <property type="match status" value="1"/>
</dbReference>
<evidence type="ECO:0000313" key="5">
    <source>
        <dbReference type="EMBL" id="MEC5384586.1"/>
    </source>
</evidence>
<dbReference type="InterPro" id="IPR026284">
    <property type="entry name" value="A2MG_proteobact"/>
</dbReference>
<dbReference type="InterPro" id="IPR002890">
    <property type="entry name" value="MG2"/>
</dbReference>
<dbReference type="InterPro" id="IPR011625">
    <property type="entry name" value="A2M_N_BRD"/>
</dbReference>
<evidence type="ECO:0000256" key="1">
    <source>
        <dbReference type="ARBA" id="ARBA00010556"/>
    </source>
</evidence>
<dbReference type="InterPro" id="IPR051802">
    <property type="entry name" value="YfhM-like"/>
</dbReference>
<evidence type="ECO:0000313" key="6">
    <source>
        <dbReference type="Proteomes" id="UP001331561"/>
    </source>
</evidence>
<comment type="caution">
    <text evidence="5">The sequence shown here is derived from an EMBL/GenBank/DDBJ whole genome shotgun (WGS) entry which is preliminary data.</text>
</comment>
<dbReference type="SMART" id="SM01360">
    <property type="entry name" value="A2M"/>
    <property type="match status" value="1"/>
</dbReference>
<protein>
    <submittedName>
        <fullName evidence="5">Alpha-2-macroglobulin</fullName>
    </submittedName>
</protein>
<sequence>MALGTNKKLALILLLVCVGAGAAGGWWFKKHRAPGQISGDAVLPAANGPFEVSSCLARLHDDKPALAVMFSDNVDADQALDKLIEVTDGGATPKEDDNAKKKDKAASGPVAEVVKGGWIVSDNPHVLLFPFVKPGHQYTIKLSAALASASGRKLDTQQSCDVSSDEMSPSYFFASKGTVLPAGLNGGLPVVTVNIPEVDVQFLRVSPEKMPQFIDMVVGKRHVASGDEESDEEGENDYYDYWSNRNRLKGQTSGWQLNALQKMAESVYNGRFLTNDVPNSRKVTFLPVEKISELKEPGIYVAVMSRPGFFDNDYQVTHFYVSDIGLHVRRQVKQTDVFTTSLKTGKAVGGIELEVLGDEGKSLLQGKTDGDGHGVLPGLPDGARLLLAKRGKETSIIALQEPGLDLAEFDIGGHLPRDAKLFAWAGRDLYRPGEKFTVSLMARNADGTALPPAPIKVDLKKPDGDVVNSTMWQPNAKTAGYLQQSIDLPPDAATGKWSLEFRADPAAKRPDTIWTFQVEEFLPERMKLTLKSDTKPLGSKDDFSVAVQGDYLYGAPASGNRLLGSVAQERARNPLQKEWPGFIFGDFADDKEKSRAELEETALDDAGKGVIDIPFSTDNKSPMRVRASLSLLESGGRPVVRSIERVWWPADALIALRPAFERDVAREGSMAEFELIRVTPAGKFAALNEAPFRLVREDRQYYWRYDAGRGWHSGYTEAEETVQAGALQLKARAKLTLPVQWGTYRLEITDPQTQLVTRYRFYAGWNAQDTESVGNRPDRVRLQLEGAPAKPGDSVKLKITPPHDGEALVLVEADKVLWSTRVTVSTDGTTVNVPIDKSWNRSDMYISTVVFRPGSEGDRVTPARAIGLTWLPLAREARKLKVSVTAPARVEPEKRMTAHVKVEGAAGKTAMVTVSAVDVGILNITSFKTPDPFDFFFGKHRFGAELSDLYGKIIERMDGTPGKLKWGGDAGMRDTRSMPKKVKLVDLFSGPIQLNANGEADVPLDVPDFNGTLRLMVVASTPEAYGSTDREVTVSAPIVAEIAMPRFIGPGDSSSFALDVTNMMGSAQDVSIKLTSDKLLKIADGERSLKLADKQRSILRFTAEPTEPYGLSRVMLDVKTAGPKPVVIHREFALQIQPPVPREQDARRIRIEPGSTQRLDTAMVDRFFRGSATLSATMSSKPPLNVNSLVKGLLDYPYGCLEQTTSAAYPHVFIDEEGAKAVGLKPRTRDERAKFIEGAIGRIAGMQGESGGFRLWSGDSGPYEQWLTPYVTGFLMDAREAGFNVPETMTKRAEQWMLQRLNGAGNEFPSLPAAMKPDANGRYAWRDYDLLRNSHQRFAELAHIGYMLARQQKAPLASLRLLYDQYRDRARSPLPLVHLGIALQMMGDAKRGDAAIAEAMTKAYGIRTDWEWDWLGDYGTAVRDQALSYALMLRHKVSHPQRENMLVNLADRLGKPRGYFSTQERIALFLAARAAGGTPGEGWNAVIKTADGETMLTSKNSEMRNFDPALAAKGITIENRGNGPLWLEVEASGYPLKPPVASSDKIALTRSWYTTDGKPWKGGPLKVGDMLIVRVTAQAKQRIEDGLIVDHIPAGLEVENLNLSQGPQSGEFSIDGVNVGEAMKNERIKHREYRDDRFVAAVRLDGDVMRLFYMLRVVTPGKFNVPAPYAEDMYRPDIRAHGPSVEPVTVVDPRAVAK</sequence>
<dbReference type="Pfam" id="PF21142">
    <property type="entry name" value="A2M_bMG2"/>
    <property type="match status" value="1"/>
</dbReference>
<gene>
    <name evidence="5" type="ORF">VVD49_02570</name>
</gene>
<comment type="similarity">
    <text evidence="1">Belongs to the protease inhibitor I39 (alpha-2-macroglobulin) family. Bacterial alpha-2-macroglobulin subfamily.</text>
</comment>
<dbReference type="PANTHER" id="PTHR40094:SF1">
    <property type="entry name" value="UBIQUITIN DOMAIN-CONTAINING PROTEIN"/>
    <property type="match status" value="1"/>
</dbReference>
<dbReference type="EMBL" id="JAYXHS010000001">
    <property type="protein sequence ID" value="MEC5384586.1"/>
    <property type="molecule type" value="Genomic_DNA"/>
</dbReference>
<dbReference type="InterPro" id="IPR011626">
    <property type="entry name" value="Alpha-macroglobulin_TED"/>
</dbReference>
<dbReference type="InterPro" id="IPR049120">
    <property type="entry name" value="A2M_bMG2"/>
</dbReference>
<dbReference type="PANTHER" id="PTHR40094">
    <property type="entry name" value="ALPHA-2-MACROGLOBULIN HOMOLOG"/>
    <property type="match status" value="1"/>
</dbReference>
<dbReference type="Gene3D" id="2.60.40.1930">
    <property type="match status" value="1"/>
</dbReference>
<organism evidence="5 6">
    <name type="scientific">Uliginosibacterium silvisoli</name>
    <dbReference type="NCBI Taxonomy" id="3114758"/>
    <lineage>
        <taxon>Bacteria</taxon>
        <taxon>Pseudomonadati</taxon>
        <taxon>Pseudomonadota</taxon>
        <taxon>Betaproteobacteria</taxon>
        <taxon>Rhodocyclales</taxon>
        <taxon>Zoogloeaceae</taxon>
        <taxon>Uliginosibacterium</taxon>
    </lineage>
</organism>
<feature type="domain" description="Alpha-2-macroglobulin bait region" evidence="3">
    <location>
        <begin position="780"/>
        <end position="924"/>
    </location>
</feature>
<dbReference type="InterPro" id="IPR047565">
    <property type="entry name" value="Alpha-macroglob_thiol-ester_cl"/>
</dbReference>
<dbReference type="RefSeq" id="WP_327597559.1">
    <property type="nucleotide sequence ID" value="NZ_JAYXHS010000001.1"/>
</dbReference>
<dbReference type="Pfam" id="PF21765">
    <property type="entry name" value="CUB_A2MG"/>
    <property type="match status" value="1"/>
</dbReference>
<accession>A0ABU6JYU4</accession>
<dbReference type="InterPro" id="IPR041246">
    <property type="entry name" value="Bact_MG10"/>
</dbReference>
<dbReference type="InterPro" id="IPR001599">
    <property type="entry name" value="Macroglobln_a2"/>
</dbReference>
<keyword evidence="2" id="KW-0732">Signal</keyword>
<evidence type="ECO:0000256" key="2">
    <source>
        <dbReference type="ARBA" id="ARBA00022729"/>
    </source>
</evidence>
<reference evidence="5 6" key="1">
    <citation type="submission" date="2024-01" db="EMBL/GenBank/DDBJ databases">
        <title>Uliginosibacterium soil sp. nov.</title>
        <authorList>
            <person name="Lv Y."/>
        </authorList>
    </citation>
    <scope>NUCLEOTIDE SEQUENCE [LARGE SCALE GENOMIC DNA]</scope>
    <source>
        <strain evidence="5 6">H3</strain>
    </source>
</reference>
<dbReference type="SUPFAM" id="SSF48239">
    <property type="entry name" value="Terpenoid cyclases/Protein prenyltransferases"/>
    <property type="match status" value="1"/>
</dbReference>
<dbReference type="Pfam" id="PF17962">
    <property type="entry name" value="bMG6"/>
    <property type="match status" value="1"/>
</dbReference>
<proteinExistence type="inferred from homology"/>
<dbReference type="Pfam" id="PF00207">
    <property type="entry name" value="A2M"/>
    <property type="match status" value="1"/>
</dbReference>
<dbReference type="Pfam" id="PF01835">
    <property type="entry name" value="MG2"/>
    <property type="match status" value="1"/>
</dbReference>
<dbReference type="InterPro" id="IPR049122">
    <property type="entry name" value="A2MG_CUB"/>
</dbReference>
<feature type="domain" description="Alpha-2-macroglobulin" evidence="4">
    <location>
        <begin position="985"/>
        <end position="1074"/>
    </location>
</feature>
<dbReference type="SMART" id="SM01359">
    <property type="entry name" value="A2M_N_2"/>
    <property type="match status" value="1"/>
</dbReference>
<dbReference type="Pfam" id="PF07703">
    <property type="entry name" value="A2M_BRD"/>
    <property type="match status" value="1"/>
</dbReference>
<dbReference type="Pfam" id="PF07678">
    <property type="entry name" value="TED_complement"/>
    <property type="match status" value="1"/>
</dbReference>
<dbReference type="Proteomes" id="UP001331561">
    <property type="component" value="Unassembled WGS sequence"/>
</dbReference>
<evidence type="ECO:0000259" key="4">
    <source>
        <dbReference type="SMART" id="SM01360"/>
    </source>
</evidence>